<dbReference type="PANTHER" id="PTHR31962:SF1">
    <property type="entry name" value="SPHINGOLIPID LONG CHAIN BASE-RESPONSIVE PROTEIN PIL1"/>
    <property type="match status" value="1"/>
</dbReference>
<dbReference type="EMBL" id="AZGZ01000003">
    <property type="protein sequence ID" value="KZZ96242.1"/>
    <property type="molecule type" value="Genomic_DNA"/>
</dbReference>
<feature type="region of interest" description="Disordered" evidence="1">
    <location>
        <begin position="1"/>
        <end position="29"/>
    </location>
</feature>
<dbReference type="OrthoDB" id="5599269at2759"/>
<gene>
    <name evidence="2" type="ORF">AAP_01015</name>
</gene>
<sequence>MHRTYSMRNQRLPTASEMESPLPPPSTTKSNKLFGGALGHAFRKNTAGAFGPSVSKKLSQLVKMEKNVMRSMEQASRERMDVARQISEWGEGCDDDVSDVTDKIGVLLYEIAELEDQMVDRYDQYRLTLKSIRNIEKSVQPCRDRMFIL</sequence>
<dbReference type="GO" id="GO:0005886">
    <property type="term" value="C:plasma membrane"/>
    <property type="evidence" value="ECO:0007669"/>
    <property type="project" value="TreeGrafter"/>
</dbReference>
<feature type="compositionally biased region" description="Polar residues" evidence="1">
    <location>
        <begin position="1"/>
        <end position="13"/>
    </location>
</feature>
<reference evidence="2 3" key="1">
    <citation type="journal article" date="2016" name="Genome Biol. Evol.">
        <title>Divergent and convergent evolution of fungal pathogenicity.</title>
        <authorList>
            <person name="Shang Y."/>
            <person name="Xiao G."/>
            <person name="Zheng P."/>
            <person name="Cen K."/>
            <person name="Zhan S."/>
            <person name="Wang C."/>
        </authorList>
    </citation>
    <scope>NUCLEOTIDE SEQUENCE [LARGE SCALE GENOMIC DNA]</scope>
    <source>
        <strain evidence="2 3">ARSEF 7405</strain>
    </source>
</reference>
<keyword evidence="3" id="KW-1185">Reference proteome</keyword>
<dbReference type="AlphaFoldDB" id="A0A162IMN5"/>
<dbReference type="InterPro" id="IPR027267">
    <property type="entry name" value="AH/BAR_dom_sf"/>
</dbReference>
<dbReference type="GO" id="GO:0070941">
    <property type="term" value="P:eisosome assembly"/>
    <property type="evidence" value="ECO:0007669"/>
    <property type="project" value="TreeGrafter"/>
</dbReference>
<dbReference type="Proteomes" id="UP000242877">
    <property type="component" value="Unassembled WGS sequence"/>
</dbReference>
<proteinExistence type="predicted"/>
<dbReference type="GO" id="GO:0006897">
    <property type="term" value="P:endocytosis"/>
    <property type="evidence" value="ECO:0007669"/>
    <property type="project" value="TreeGrafter"/>
</dbReference>
<evidence type="ECO:0000313" key="2">
    <source>
        <dbReference type="EMBL" id="KZZ96242.1"/>
    </source>
</evidence>
<dbReference type="GO" id="GO:0008289">
    <property type="term" value="F:lipid binding"/>
    <property type="evidence" value="ECO:0007669"/>
    <property type="project" value="TreeGrafter"/>
</dbReference>
<comment type="caution">
    <text evidence="2">The sequence shown here is derived from an EMBL/GenBank/DDBJ whole genome shotgun (WGS) entry which is preliminary data.</text>
</comment>
<evidence type="ECO:0000256" key="1">
    <source>
        <dbReference type="SAM" id="MobiDB-lite"/>
    </source>
</evidence>
<protein>
    <submittedName>
        <fullName evidence="2">Sphingolipid long chain base-responsive protein PIL1</fullName>
    </submittedName>
</protein>
<dbReference type="Pfam" id="PF13805">
    <property type="entry name" value="Pil1"/>
    <property type="match status" value="1"/>
</dbReference>
<dbReference type="Gene3D" id="1.20.1270.60">
    <property type="entry name" value="Arfaptin homology (AH) domain/BAR domain"/>
    <property type="match status" value="1"/>
</dbReference>
<dbReference type="InterPro" id="IPR028245">
    <property type="entry name" value="PIL1/LSP1"/>
</dbReference>
<dbReference type="GO" id="GO:0036286">
    <property type="term" value="C:eisosome filament"/>
    <property type="evidence" value="ECO:0007669"/>
    <property type="project" value="TreeGrafter"/>
</dbReference>
<organism evidence="2 3">
    <name type="scientific">Ascosphaera apis ARSEF 7405</name>
    <dbReference type="NCBI Taxonomy" id="392613"/>
    <lineage>
        <taxon>Eukaryota</taxon>
        <taxon>Fungi</taxon>
        <taxon>Dikarya</taxon>
        <taxon>Ascomycota</taxon>
        <taxon>Pezizomycotina</taxon>
        <taxon>Eurotiomycetes</taxon>
        <taxon>Eurotiomycetidae</taxon>
        <taxon>Onygenales</taxon>
        <taxon>Ascosphaeraceae</taxon>
        <taxon>Ascosphaera</taxon>
    </lineage>
</organism>
<name>A0A162IMN5_9EURO</name>
<dbReference type="PANTHER" id="PTHR31962">
    <property type="entry name" value="SPHINGOLIPID LONG CHAIN BASE-RESPONSIVE PROTEIN PIL1"/>
    <property type="match status" value="1"/>
</dbReference>
<evidence type="ECO:0000313" key="3">
    <source>
        <dbReference type="Proteomes" id="UP000242877"/>
    </source>
</evidence>
<dbReference type="VEuPathDB" id="FungiDB:AAP_01015"/>
<accession>A0A162IMN5</accession>